<evidence type="ECO:0000313" key="1">
    <source>
        <dbReference type="EMBL" id="KFM61665.1"/>
    </source>
</evidence>
<feature type="non-terminal residue" evidence="1">
    <location>
        <position position="35"/>
    </location>
</feature>
<dbReference type="Proteomes" id="UP000054359">
    <property type="component" value="Unassembled WGS sequence"/>
</dbReference>
<keyword evidence="2" id="KW-1185">Reference proteome</keyword>
<evidence type="ECO:0000313" key="2">
    <source>
        <dbReference type="Proteomes" id="UP000054359"/>
    </source>
</evidence>
<reference evidence="1 2" key="1">
    <citation type="submission" date="2013-11" db="EMBL/GenBank/DDBJ databases">
        <title>Genome sequencing of Stegodyphus mimosarum.</title>
        <authorList>
            <person name="Bechsgaard J."/>
        </authorList>
    </citation>
    <scope>NUCLEOTIDE SEQUENCE [LARGE SCALE GENOMIC DNA]</scope>
</reference>
<gene>
    <name evidence="1" type="ORF">X975_19164</name>
</gene>
<dbReference type="EMBL" id="KK114070">
    <property type="protein sequence ID" value="KFM61665.1"/>
    <property type="molecule type" value="Genomic_DNA"/>
</dbReference>
<dbReference type="AlphaFoldDB" id="A0A087T976"/>
<proteinExistence type="predicted"/>
<sequence length="35" mass="3965">MLWNSITCLNAEPTFVAAELSLYRCPKAAAARWYC</sequence>
<protein>
    <submittedName>
        <fullName evidence="1">Uncharacterized protein</fullName>
    </submittedName>
</protein>
<organism evidence="1 2">
    <name type="scientific">Stegodyphus mimosarum</name>
    <name type="common">African social velvet spider</name>
    <dbReference type="NCBI Taxonomy" id="407821"/>
    <lineage>
        <taxon>Eukaryota</taxon>
        <taxon>Metazoa</taxon>
        <taxon>Ecdysozoa</taxon>
        <taxon>Arthropoda</taxon>
        <taxon>Chelicerata</taxon>
        <taxon>Arachnida</taxon>
        <taxon>Araneae</taxon>
        <taxon>Araneomorphae</taxon>
        <taxon>Entelegynae</taxon>
        <taxon>Eresoidea</taxon>
        <taxon>Eresidae</taxon>
        <taxon>Stegodyphus</taxon>
    </lineage>
</organism>
<accession>A0A087T976</accession>
<name>A0A087T976_STEMI</name>